<sequence>MLAILAAQISVQERVLVGGNGENICFIANKCFKAQENIEKLITSGGEGDKGGNGGHGEREADIPSGDGGNGVDAGLGGFGGHAGEVHIEENRKIIHDNHQRVDNIESIDKSNRSAEHGKPDEGGKGGVGGYDGVDTLYYKCHKFAPIETCEGYTLTVFHTAHWFSVDIEVIYHDKPRQEME</sequence>
<gene>
    <name evidence="2" type="ORF">GPM918_LOCUS44955</name>
    <name evidence="3" type="ORF">SRO942_LOCUS47085</name>
</gene>
<dbReference type="Proteomes" id="UP000663829">
    <property type="component" value="Unassembled WGS sequence"/>
</dbReference>
<feature type="compositionally biased region" description="Basic and acidic residues" evidence="1">
    <location>
        <begin position="94"/>
        <end position="124"/>
    </location>
</feature>
<accession>A0A816DNY1</accession>
<keyword evidence="4" id="KW-1185">Reference proteome</keyword>
<dbReference type="AlphaFoldDB" id="A0A816DNY1"/>
<dbReference type="EMBL" id="CAJOBC010116357">
    <property type="protein sequence ID" value="CAF4553515.1"/>
    <property type="molecule type" value="Genomic_DNA"/>
</dbReference>
<organism evidence="2 4">
    <name type="scientific">Didymodactylos carnosus</name>
    <dbReference type="NCBI Taxonomy" id="1234261"/>
    <lineage>
        <taxon>Eukaryota</taxon>
        <taxon>Metazoa</taxon>
        <taxon>Spiralia</taxon>
        <taxon>Gnathifera</taxon>
        <taxon>Rotifera</taxon>
        <taxon>Eurotatoria</taxon>
        <taxon>Bdelloidea</taxon>
        <taxon>Philodinida</taxon>
        <taxon>Philodinidae</taxon>
        <taxon>Didymodactylos</taxon>
    </lineage>
</organism>
<reference evidence="2" key="1">
    <citation type="submission" date="2021-02" db="EMBL/GenBank/DDBJ databases">
        <authorList>
            <person name="Nowell W R."/>
        </authorList>
    </citation>
    <scope>NUCLEOTIDE SEQUENCE</scope>
</reference>
<evidence type="ECO:0000313" key="2">
    <source>
        <dbReference type="EMBL" id="CAF1641231.1"/>
    </source>
</evidence>
<feature type="region of interest" description="Disordered" evidence="1">
    <location>
        <begin position="94"/>
        <end position="127"/>
    </location>
</feature>
<name>A0A816DNY1_9BILA</name>
<feature type="region of interest" description="Disordered" evidence="1">
    <location>
        <begin position="43"/>
        <end position="74"/>
    </location>
</feature>
<dbReference type="Proteomes" id="UP000681722">
    <property type="component" value="Unassembled WGS sequence"/>
</dbReference>
<evidence type="ECO:0000256" key="1">
    <source>
        <dbReference type="SAM" id="MobiDB-lite"/>
    </source>
</evidence>
<dbReference type="EMBL" id="CAJNOQ010047434">
    <property type="protein sequence ID" value="CAF1641231.1"/>
    <property type="molecule type" value="Genomic_DNA"/>
</dbReference>
<protein>
    <submittedName>
        <fullName evidence="2">Uncharacterized protein</fullName>
    </submittedName>
</protein>
<proteinExistence type="predicted"/>
<evidence type="ECO:0000313" key="3">
    <source>
        <dbReference type="EMBL" id="CAF4553515.1"/>
    </source>
</evidence>
<evidence type="ECO:0000313" key="4">
    <source>
        <dbReference type="Proteomes" id="UP000663829"/>
    </source>
</evidence>
<comment type="caution">
    <text evidence="2">The sequence shown here is derived from an EMBL/GenBank/DDBJ whole genome shotgun (WGS) entry which is preliminary data.</text>
</comment>